<protein>
    <submittedName>
        <fullName evidence="3">Enoyl-CoA hydratase/carnithine racemase</fullName>
    </submittedName>
</protein>
<sequence>MGSIGADITDNWTRLQVSASDGVVEVALARPEARNALDPTMMLELTELARRLRRHPASRAVILRGEATFFSAGVDLGAARGRNGSANTLLDLRCQVAAGPDLCRAWEEIEAPTVVAIEGFCIGGAAALAVACDFRIMGHGAHMRLPEIPLGMNMSWQTLPRLAALVGPSRAKRMALFGDKLDTETCLAWGLCDEAAPSGGTLEAARRWAARLAALPPLPVRMTKEAVNAAALANAQAVSVMDRDQYLVAARSKDLSEGVAAFFEKRPPKFTGD</sequence>
<keyword evidence="4" id="KW-1185">Reference proteome</keyword>
<dbReference type="PANTHER" id="PTHR11941:SF169">
    <property type="entry name" value="(7AS)-7A-METHYL-1,5-DIOXO-2,3,5,6,7,7A-HEXAHYDRO-1H-INDENE-CARBOXYL-COA HYDROLASE"/>
    <property type="match status" value="1"/>
</dbReference>
<evidence type="ECO:0000256" key="1">
    <source>
        <dbReference type="ARBA" id="ARBA00023098"/>
    </source>
</evidence>
<keyword evidence="1" id="KW-0443">Lipid metabolism</keyword>
<accession>R0EQ48</accession>
<dbReference type="eggNOG" id="COG1024">
    <property type="taxonomic scope" value="Bacteria"/>
</dbReference>
<dbReference type="Proteomes" id="UP000013063">
    <property type="component" value="Unassembled WGS sequence"/>
</dbReference>
<keyword evidence="2" id="KW-0456">Lyase</keyword>
<dbReference type="AlphaFoldDB" id="R0EQ48"/>
<dbReference type="GO" id="GO:0006635">
    <property type="term" value="P:fatty acid beta-oxidation"/>
    <property type="evidence" value="ECO:0007669"/>
    <property type="project" value="TreeGrafter"/>
</dbReference>
<gene>
    <name evidence="3" type="ORF">OR37_00482</name>
</gene>
<dbReference type="GO" id="GO:0016829">
    <property type="term" value="F:lyase activity"/>
    <property type="evidence" value="ECO:0007669"/>
    <property type="project" value="UniProtKB-KW"/>
</dbReference>
<dbReference type="Gene3D" id="3.90.226.10">
    <property type="entry name" value="2-enoyl-CoA Hydratase, Chain A, domain 1"/>
    <property type="match status" value="1"/>
</dbReference>
<organism evidence="3 4">
    <name type="scientific">Caulobacter vibrioides OR37</name>
    <dbReference type="NCBI Taxonomy" id="1292034"/>
    <lineage>
        <taxon>Bacteria</taxon>
        <taxon>Pseudomonadati</taxon>
        <taxon>Pseudomonadota</taxon>
        <taxon>Alphaproteobacteria</taxon>
        <taxon>Caulobacterales</taxon>
        <taxon>Caulobacteraceae</taxon>
        <taxon>Caulobacter</taxon>
    </lineage>
</organism>
<reference evidence="3 4" key="1">
    <citation type="journal article" date="2013" name="Genome Announc.">
        <title>Draft Genome Sequence for Caulobacter sp. Strain OR37, a Bacterium Tolerant to Heavy Metals.</title>
        <authorList>
            <person name="Utturkar S.M."/>
            <person name="Bollmann A."/>
            <person name="Brzoska R.M."/>
            <person name="Klingeman D.M."/>
            <person name="Epstein S.E."/>
            <person name="Palumbo A.V."/>
            <person name="Brown S.D."/>
        </authorList>
    </citation>
    <scope>NUCLEOTIDE SEQUENCE [LARGE SCALE GENOMIC DNA]</scope>
    <source>
        <strain evidence="3 4">OR37</strain>
    </source>
</reference>
<dbReference type="PANTHER" id="PTHR11941">
    <property type="entry name" value="ENOYL-COA HYDRATASE-RELATED"/>
    <property type="match status" value="1"/>
</dbReference>
<evidence type="ECO:0000313" key="4">
    <source>
        <dbReference type="Proteomes" id="UP000013063"/>
    </source>
</evidence>
<name>R0EQ48_CAUVI</name>
<dbReference type="InterPro" id="IPR001753">
    <property type="entry name" value="Enoyl-CoA_hydra/iso"/>
</dbReference>
<dbReference type="STRING" id="1292034.OR37_00482"/>
<dbReference type="OrthoDB" id="9802898at2"/>
<comment type="caution">
    <text evidence="3">The sequence shown here is derived from an EMBL/GenBank/DDBJ whole genome shotgun (WGS) entry which is preliminary data.</text>
</comment>
<evidence type="ECO:0000313" key="3">
    <source>
        <dbReference type="EMBL" id="ENZ83974.1"/>
    </source>
</evidence>
<dbReference type="CDD" id="cd06558">
    <property type="entry name" value="crotonase-like"/>
    <property type="match status" value="1"/>
</dbReference>
<evidence type="ECO:0000256" key="2">
    <source>
        <dbReference type="ARBA" id="ARBA00023239"/>
    </source>
</evidence>
<dbReference type="PATRIC" id="fig|1292034.3.peg.480"/>
<dbReference type="EMBL" id="APMP01000001">
    <property type="protein sequence ID" value="ENZ83974.1"/>
    <property type="molecule type" value="Genomic_DNA"/>
</dbReference>
<dbReference type="RefSeq" id="WP_004615562.1">
    <property type="nucleotide sequence ID" value="NZ_APMP01000001.1"/>
</dbReference>
<dbReference type="Pfam" id="PF00378">
    <property type="entry name" value="ECH_1"/>
    <property type="match status" value="1"/>
</dbReference>
<proteinExistence type="predicted"/>
<dbReference type="InterPro" id="IPR029045">
    <property type="entry name" value="ClpP/crotonase-like_dom_sf"/>
</dbReference>
<dbReference type="SUPFAM" id="SSF52096">
    <property type="entry name" value="ClpP/crotonase"/>
    <property type="match status" value="1"/>
</dbReference>